<sequence length="371" mass="39045">MLTQALVNRELNAPFELTDIELDEPQPNEVLVKIVACGLCHTDLMVQSGAIPTAFPSIAGHEGAGTVVSVGTSVKRVQAGDAVLLSFASCQSCALCGEGHPAGCASWVEHNFGRRRNVQVDDKPVANAIETRMQIKGAFFGQSSFARHCLVQESSCVKVPSGTDLAALAPLGCGLGTGAGAVLNALRPGPSSSLVIFGLGAVGFAALFAASYLNLRTIIVVDLFPSRLALAKELGAHYALDGKSEDVVEQIKALTGGVGAKYAIEATGVARVLETAWKSVRYAGTVVSLGNPGPGIKPPFDINDQVNSAKIWMGCVEGDSNPPEFIPFLMKLYEEGKFPVDRLSRTFPVEEFDAAVQAMKSGEVIKPIITF</sequence>
<dbReference type="InterPro" id="IPR013154">
    <property type="entry name" value="ADH-like_N"/>
</dbReference>
<keyword evidence="5" id="KW-0560">Oxidoreductase</keyword>
<evidence type="ECO:0000256" key="4">
    <source>
        <dbReference type="ARBA" id="ARBA00022833"/>
    </source>
</evidence>
<evidence type="ECO:0000256" key="1">
    <source>
        <dbReference type="ARBA" id="ARBA00001947"/>
    </source>
</evidence>
<feature type="domain" description="Enoyl reductase (ER)" evidence="8">
    <location>
        <begin position="10"/>
        <end position="369"/>
    </location>
</feature>
<comment type="similarity">
    <text evidence="2 6">Belongs to the zinc-containing alcohol dehydrogenase family.</text>
</comment>
<dbReference type="InterPro" id="IPR036291">
    <property type="entry name" value="NAD(P)-bd_dom_sf"/>
</dbReference>
<dbReference type="InterPro" id="IPR002328">
    <property type="entry name" value="ADH_Zn_CS"/>
</dbReference>
<dbReference type="CDD" id="cd08278">
    <property type="entry name" value="benzyl_alcohol_DH"/>
    <property type="match status" value="1"/>
</dbReference>
<organism evidence="9 10">
    <name type="scientific">Sporidiobolus salmonicolor</name>
    <name type="common">Yeast-like fungus</name>
    <name type="synonym">Sporobolomyces salmonicolor</name>
    <dbReference type="NCBI Taxonomy" id="5005"/>
    <lineage>
        <taxon>Eukaryota</taxon>
        <taxon>Fungi</taxon>
        <taxon>Dikarya</taxon>
        <taxon>Basidiomycota</taxon>
        <taxon>Pucciniomycotina</taxon>
        <taxon>Microbotryomycetes</taxon>
        <taxon>Sporidiobolales</taxon>
        <taxon>Sporidiobolaceae</taxon>
        <taxon>Sporobolomyces</taxon>
    </lineage>
</organism>
<evidence type="ECO:0000256" key="6">
    <source>
        <dbReference type="RuleBase" id="RU361277"/>
    </source>
</evidence>
<dbReference type="Gene3D" id="3.40.50.720">
    <property type="entry name" value="NAD(P)-binding Rossmann-like Domain"/>
    <property type="match status" value="1"/>
</dbReference>
<evidence type="ECO:0000256" key="2">
    <source>
        <dbReference type="ARBA" id="ARBA00008072"/>
    </source>
</evidence>
<dbReference type="PANTHER" id="PTHR43350:SF2">
    <property type="entry name" value="GROES-LIKE ZINC-BINDING ALCOHOL DEHYDROGENASE FAMILY PROTEIN"/>
    <property type="match status" value="1"/>
</dbReference>
<keyword evidence="3 6" id="KW-0479">Metal-binding</keyword>
<accession>A0A0D6ENA6</accession>
<dbReference type="GO" id="GO:0008270">
    <property type="term" value="F:zinc ion binding"/>
    <property type="evidence" value="ECO:0007669"/>
    <property type="project" value="InterPro"/>
</dbReference>
<keyword evidence="7" id="KW-0812">Transmembrane</keyword>
<dbReference type="InterPro" id="IPR011032">
    <property type="entry name" value="GroES-like_sf"/>
</dbReference>
<dbReference type="EMBL" id="CENE01000013">
    <property type="protein sequence ID" value="CEQ41366.1"/>
    <property type="molecule type" value="Genomic_DNA"/>
</dbReference>
<reference evidence="10" key="1">
    <citation type="submission" date="2015-02" db="EMBL/GenBank/DDBJ databases">
        <authorList>
            <person name="Gon?alves P."/>
        </authorList>
    </citation>
    <scope>NUCLEOTIDE SEQUENCE [LARGE SCALE GENOMIC DNA]</scope>
</reference>
<dbReference type="SMART" id="SM00829">
    <property type="entry name" value="PKS_ER"/>
    <property type="match status" value="1"/>
</dbReference>
<comment type="cofactor">
    <cofactor evidence="1 6">
        <name>Zn(2+)</name>
        <dbReference type="ChEBI" id="CHEBI:29105"/>
    </cofactor>
</comment>
<keyword evidence="4 6" id="KW-0862">Zinc</keyword>
<evidence type="ECO:0000256" key="3">
    <source>
        <dbReference type="ARBA" id="ARBA00022723"/>
    </source>
</evidence>
<name>A0A0D6ENA6_SPOSA</name>
<dbReference type="PROSITE" id="PS00059">
    <property type="entry name" value="ADH_ZINC"/>
    <property type="match status" value="1"/>
</dbReference>
<feature type="transmembrane region" description="Helical" evidence="7">
    <location>
        <begin position="193"/>
        <end position="213"/>
    </location>
</feature>
<dbReference type="Gene3D" id="3.90.180.10">
    <property type="entry name" value="Medium-chain alcohol dehydrogenases, catalytic domain"/>
    <property type="match status" value="1"/>
</dbReference>
<evidence type="ECO:0000313" key="10">
    <source>
        <dbReference type="Proteomes" id="UP000243876"/>
    </source>
</evidence>
<dbReference type="PANTHER" id="PTHR43350">
    <property type="entry name" value="NAD-DEPENDENT ALCOHOL DEHYDROGENASE"/>
    <property type="match status" value="1"/>
</dbReference>
<keyword evidence="10" id="KW-1185">Reference proteome</keyword>
<evidence type="ECO:0000256" key="7">
    <source>
        <dbReference type="SAM" id="Phobius"/>
    </source>
</evidence>
<dbReference type="InterPro" id="IPR013149">
    <property type="entry name" value="ADH-like_C"/>
</dbReference>
<evidence type="ECO:0000259" key="8">
    <source>
        <dbReference type="SMART" id="SM00829"/>
    </source>
</evidence>
<dbReference type="Proteomes" id="UP000243876">
    <property type="component" value="Unassembled WGS sequence"/>
</dbReference>
<dbReference type="InterPro" id="IPR020843">
    <property type="entry name" value="ER"/>
</dbReference>
<keyword evidence="7" id="KW-0472">Membrane</keyword>
<dbReference type="Pfam" id="PF00107">
    <property type="entry name" value="ADH_zinc_N"/>
    <property type="match status" value="1"/>
</dbReference>
<dbReference type="GO" id="GO:0016491">
    <property type="term" value="F:oxidoreductase activity"/>
    <property type="evidence" value="ECO:0007669"/>
    <property type="project" value="UniProtKB-KW"/>
</dbReference>
<dbReference type="AlphaFoldDB" id="A0A0D6ENA6"/>
<protein>
    <submittedName>
        <fullName evidence="9">SPOSA6832_03084-mRNA-1:cds</fullName>
    </submittedName>
</protein>
<dbReference type="Pfam" id="PF08240">
    <property type="entry name" value="ADH_N"/>
    <property type="match status" value="1"/>
</dbReference>
<proteinExistence type="inferred from homology"/>
<dbReference type="SUPFAM" id="SSF50129">
    <property type="entry name" value="GroES-like"/>
    <property type="match status" value="1"/>
</dbReference>
<dbReference type="SUPFAM" id="SSF51735">
    <property type="entry name" value="NAD(P)-binding Rossmann-fold domains"/>
    <property type="match status" value="1"/>
</dbReference>
<keyword evidence="7" id="KW-1133">Transmembrane helix</keyword>
<evidence type="ECO:0000256" key="5">
    <source>
        <dbReference type="ARBA" id="ARBA00023002"/>
    </source>
</evidence>
<feature type="non-terminal residue" evidence="9">
    <location>
        <position position="1"/>
    </location>
</feature>
<gene>
    <name evidence="9" type="primary">SPOSA6832_03084</name>
</gene>
<dbReference type="OrthoDB" id="256333at2759"/>
<evidence type="ECO:0000313" key="9">
    <source>
        <dbReference type="EMBL" id="CEQ41366.1"/>
    </source>
</evidence>